<dbReference type="Pfam" id="PF04657">
    <property type="entry name" value="DMT_YdcZ"/>
    <property type="match status" value="2"/>
</dbReference>
<feature type="transmembrane region" description="Helical" evidence="1">
    <location>
        <begin position="114"/>
        <end position="136"/>
    </location>
</feature>
<dbReference type="AlphaFoldDB" id="A0A542XE70"/>
<organism evidence="2 3">
    <name type="scientific">Barrientosiimonas humi</name>
    <dbReference type="NCBI Taxonomy" id="999931"/>
    <lineage>
        <taxon>Bacteria</taxon>
        <taxon>Bacillati</taxon>
        <taxon>Actinomycetota</taxon>
        <taxon>Actinomycetes</taxon>
        <taxon>Micrococcales</taxon>
        <taxon>Dermacoccaceae</taxon>
        <taxon>Barrientosiimonas</taxon>
    </lineage>
</organism>
<feature type="transmembrane region" description="Helical" evidence="1">
    <location>
        <begin position="297"/>
        <end position="318"/>
    </location>
</feature>
<feature type="transmembrane region" description="Helical" evidence="1">
    <location>
        <begin position="47"/>
        <end position="68"/>
    </location>
</feature>
<dbReference type="EMBL" id="VFOK01000001">
    <property type="protein sequence ID" value="TQL34119.1"/>
    <property type="molecule type" value="Genomic_DNA"/>
</dbReference>
<protein>
    <submittedName>
        <fullName evidence="2">Transporter family-2 protein</fullName>
    </submittedName>
</protein>
<dbReference type="PANTHER" id="PTHR34821">
    <property type="entry name" value="INNER MEMBRANE PROTEIN YDCZ"/>
    <property type="match status" value="1"/>
</dbReference>
<keyword evidence="1" id="KW-0472">Membrane</keyword>
<reference evidence="2 3" key="1">
    <citation type="submission" date="2019-06" db="EMBL/GenBank/DDBJ databases">
        <title>Sequencing the genomes of 1000 actinobacteria strains.</title>
        <authorList>
            <person name="Klenk H.-P."/>
        </authorList>
    </citation>
    <scope>NUCLEOTIDE SEQUENCE [LARGE SCALE GENOMIC DNA]</scope>
    <source>
        <strain evidence="2 3">DSM 24617</strain>
    </source>
</reference>
<keyword evidence="1" id="KW-0812">Transmembrane</keyword>
<feature type="transmembrane region" description="Helical" evidence="1">
    <location>
        <begin position="148"/>
        <end position="166"/>
    </location>
</feature>
<sequence length="320" mass="32314">MTQATSATPQHAPTSAVALLAAFVCGALIALQSRINGTLSQHSPRAVIAALWSFGSGLAILTVAVLLVPRLRSAVRDLPRAVRDGRLKWWQCLGGLVGGMLVAAQTWAVPVIGVAIFSVAVLGGQTLAAIGVDRAGLGSSGPHPVTPARVGFALLAVAGVVVSSLGHGVGSLAWLPVLVTFVAGAGIAVQQAVNARVNRAVGQPLATTWQNFLFGCVVLVGLALGSAITRPGAWGWPQGAPWWAWLGAPCGIAFIAITAWAVHELGVLLFGLGSVAGQLLTALGLDLADPAVRPDIGTPVVVGVVISLLAALGAGVAARR</sequence>
<evidence type="ECO:0000313" key="3">
    <source>
        <dbReference type="Proteomes" id="UP000318336"/>
    </source>
</evidence>
<keyword evidence="1" id="KW-1133">Transmembrane helix</keyword>
<feature type="transmembrane region" description="Helical" evidence="1">
    <location>
        <begin position="172"/>
        <end position="190"/>
    </location>
</feature>
<keyword evidence="3" id="KW-1185">Reference proteome</keyword>
<proteinExistence type="predicted"/>
<comment type="caution">
    <text evidence="2">The sequence shown here is derived from an EMBL/GenBank/DDBJ whole genome shotgun (WGS) entry which is preliminary data.</text>
</comment>
<dbReference type="InterPro" id="IPR006750">
    <property type="entry name" value="YdcZ"/>
</dbReference>
<dbReference type="RefSeq" id="WP_142006158.1">
    <property type="nucleotide sequence ID" value="NZ_CAJTBP010000001.1"/>
</dbReference>
<evidence type="ECO:0000256" key="1">
    <source>
        <dbReference type="SAM" id="Phobius"/>
    </source>
</evidence>
<dbReference type="GO" id="GO:0005886">
    <property type="term" value="C:plasma membrane"/>
    <property type="evidence" value="ECO:0007669"/>
    <property type="project" value="TreeGrafter"/>
</dbReference>
<dbReference type="PANTHER" id="PTHR34821:SF2">
    <property type="entry name" value="INNER MEMBRANE PROTEIN YDCZ"/>
    <property type="match status" value="1"/>
</dbReference>
<evidence type="ECO:0000313" key="2">
    <source>
        <dbReference type="EMBL" id="TQL34119.1"/>
    </source>
</evidence>
<gene>
    <name evidence="2" type="ORF">FB554_2278</name>
</gene>
<feature type="transmembrane region" description="Helical" evidence="1">
    <location>
        <begin position="211"/>
        <end position="230"/>
    </location>
</feature>
<dbReference type="Proteomes" id="UP000318336">
    <property type="component" value="Unassembled WGS sequence"/>
</dbReference>
<feature type="transmembrane region" description="Helical" evidence="1">
    <location>
        <begin position="242"/>
        <end position="262"/>
    </location>
</feature>
<feature type="transmembrane region" description="Helical" evidence="1">
    <location>
        <begin position="12"/>
        <end position="35"/>
    </location>
</feature>
<accession>A0A542XE70</accession>
<name>A0A542XE70_9MICO</name>
<dbReference type="OrthoDB" id="6463253at2"/>